<organism evidence="6 10">
    <name type="scientific">Nelumbo nucifera</name>
    <name type="common">Sacred lotus</name>
    <dbReference type="NCBI Taxonomy" id="4432"/>
    <lineage>
        <taxon>Eukaryota</taxon>
        <taxon>Viridiplantae</taxon>
        <taxon>Streptophyta</taxon>
        <taxon>Embryophyta</taxon>
        <taxon>Tracheophyta</taxon>
        <taxon>Spermatophyta</taxon>
        <taxon>Magnoliopsida</taxon>
        <taxon>Proteales</taxon>
        <taxon>Nelumbonaceae</taxon>
        <taxon>Nelumbo</taxon>
    </lineage>
</organism>
<dbReference type="FunFam" id="1.10.10.10:FF:000322">
    <property type="entry name" value="Probable disease resistance protein At1g63360"/>
    <property type="match status" value="1"/>
</dbReference>
<dbReference type="GO" id="GO:0006952">
    <property type="term" value="P:defense response"/>
    <property type="evidence" value="ECO:0007669"/>
    <property type="project" value="UniProtKB-KW"/>
</dbReference>
<evidence type="ECO:0000259" key="4">
    <source>
        <dbReference type="Pfam" id="PF23559"/>
    </source>
</evidence>
<dbReference type="RefSeq" id="XP_019054979.1">
    <property type="nucleotide sequence ID" value="XM_019199434.1"/>
</dbReference>
<dbReference type="eggNOG" id="KOG4658">
    <property type="taxonomic scope" value="Eukaryota"/>
</dbReference>
<proteinExistence type="predicted"/>
<dbReference type="KEGG" id="nnu:104607393"/>
<sequence>MWEVEGDEAIMPALCLSYYHLPAHLKLCFAYCSLFPKDHKFDKENLIRLWIAEGFITPKEIGIMEDLAGKYFDELLNRSSFQKYYFDNRFVMHDLMHGLAESVSKDMYFRMEESKTRSNSSSNLEKVHYVSMIGVQPKSVEKELYKYKELSTLMFLTSRWDQHILDGLFEQCRCLRVLDLSENYKLINLPNSIGNLKHLQLLNLNQTGIKVLPESLCNLYNLQSLMLKDCNDLIEFPKNMGNLINLQYIVMEDNKWEIFNLIRGIGRLHFLKTLPKFQVKKSNGNNSMIGELKELCHLQGSICLWGLENVAVFEEAKEANLINNHQIDTLELQWDDNNERGSMEGVLEGLQPYTGLKELKINNYGGISFPKWMMMITCYDMLATVKLMNCKKCKFFPPFWNLPSLKVLHISGMKELEHLGKEFYGYSDNNNKKKGFQKLEILSLSYMTGLNEWWGTEEGEFPCLEKLSIRNCPKLMKLPSFLPTVKQVEINQCDMVTSLPRLPSTSKLNIKSYSKLQSLPELQCLTSLQNLEINDCHVLQSLPDLQVFALLEGLEISICLVLQSLPELQGLASLRHLEITNCSMLQSLPGLQGLESLQDLKINDCPMLQTLPELPDFSILGYLEITICSMLQSLPELQGLSQLCYLEITNCPMLQSLPELEGLAFLGYLEITNCAMLQSFPELQGPTSLKHLKIINCPMLLLLPELQGLTSLQNLKINDCPMLQLFPELQGISSGFGNQ</sequence>
<keyword evidence="2" id="KW-0677">Repeat</keyword>
<dbReference type="InterPro" id="IPR056789">
    <property type="entry name" value="LRR_R13L1-DRL21"/>
</dbReference>
<dbReference type="RefSeq" id="XP_019054977.1">
    <property type="nucleotide sequence ID" value="XM_019199432.1"/>
</dbReference>
<dbReference type="RefSeq" id="XP_019054976.1">
    <property type="nucleotide sequence ID" value="XM_019199431.1"/>
</dbReference>
<evidence type="ECO:0000256" key="1">
    <source>
        <dbReference type="ARBA" id="ARBA00022614"/>
    </source>
</evidence>
<name>A0A1U8Q856_NELNU</name>
<evidence type="ECO:0000313" key="6">
    <source>
        <dbReference type="Proteomes" id="UP000189703"/>
    </source>
</evidence>
<dbReference type="OrthoDB" id="773208at2759"/>
<accession>A0A1U8Q856</accession>
<dbReference type="PANTHER" id="PTHR36766:SF40">
    <property type="entry name" value="DISEASE RESISTANCE PROTEIN RGA3"/>
    <property type="match status" value="1"/>
</dbReference>
<evidence type="ECO:0000256" key="2">
    <source>
        <dbReference type="ARBA" id="ARBA00022737"/>
    </source>
</evidence>
<feature type="domain" description="Disease resistance protein winged helix" evidence="4">
    <location>
        <begin position="34"/>
        <end position="100"/>
    </location>
</feature>
<dbReference type="Pfam" id="PF25019">
    <property type="entry name" value="LRR_R13L1-DRL21"/>
    <property type="match status" value="1"/>
</dbReference>
<keyword evidence="3" id="KW-0611">Plant defense</keyword>
<dbReference type="OMA" id="SNTITCC"/>
<protein>
    <submittedName>
        <fullName evidence="7 8">Disease resistance RPP13-like protein 1</fullName>
    </submittedName>
</protein>
<dbReference type="InterPro" id="IPR058922">
    <property type="entry name" value="WHD_DRP"/>
</dbReference>
<evidence type="ECO:0000313" key="7">
    <source>
        <dbReference type="RefSeq" id="XP_019054976.1"/>
    </source>
</evidence>
<dbReference type="SUPFAM" id="SSF52058">
    <property type="entry name" value="L domain-like"/>
    <property type="match status" value="2"/>
</dbReference>
<dbReference type="PANTHER" id="PTHR36766">
    <property type="entry name" value="PLANT BROAD-SPECTRUM MILDEW RESISTANCE PROTEIN RPW8"/>
    <property type="match status" value="1"/>
</dbReference>
<feature type="domain" description="R13L1/DRL21-like LRR repeat region" evidence="5">
    <location>
        <begin position="289"/>
        <end position="413"/>
    </location>
</feature>
<evidence type="ECO:0000313" key="10">
    <source>
        <dbReference type="RefSeq" id="XP_019054979.1"/>
    </source>
</evidence>
<dbReference type="Proteomes" id="UP000189703">
    <property type="component" value="Unplaced"/>
</dbReference>
<evidence type="ECO:0000313" key="11">
    <source>
        <dbReference type="RefSeq" id="XP_019054980.1"/>
    </source>
</evidence>
<reference evidence="7 8" key="1">
    <citation type="submission" date="2025-04" db="UniProtKB">
        <authorList>
            <consortium name="RefSeq"/>
        </authorList>
    </citation>
    <scope>IDENTIFICATION</scope>
</reference>
<dbReference type="RefSeq" id="XP_019054980.1">
    <property type="nucleotide sequence ID" value="XM_019199435.1"/>
</dbReference>
<evidence type="ECO:0000259" key="5">
    <source>
        <dbReference type="Pfam" id="PF25019"/>
    </source>
</evidence>
<keyword evidence="6" id="KW-1185">Reference proteome</keyword>
<dbReference type="Pfam" id="PF23559">
    <property type="entry name" value="WHD_DRP"/>
    <property type="match status" value="1"/>
</dbReference>
<dbReference type="AlphaFoldDB" id="A0A1U8Q856"/>
<dbReference type="GeneID" id="104607393"/>
<keyword evidence="1" id="KW-0433">Leucine-rich repeat</keyword>
<dbReference type="RefSeq" id="XP_019054978.1">
    <property type="nucleotide sequence ID" value="XM_019199433.1"/>
</dbReference>
<dbReference type="InterPro" id="IPR032675">
    <property type="entry name" value="LRR_dom_sf"/>
</dbReference>
<dbReference type="Gene3D" id="3.80.10.10">
    <property type="entry name" value="Ribonuclease Inhibitor"/>
    <property type="match status" value="3"/>
</dbReference>
<evidence type="ECO:0000256" key="3">
    <source>
        <dbReference type="ARBA" id="ARBA00022821"/>
    </source>
</evidence>
<dbReference type="InterPro" id="IPR036388">
    <property type="entry name" value="WH-like_DNA-bd_sf"/>
</dbReference>
<dbReference type="Gene3D" id="1.10.10.10">
    <property type="entry name" value="Winged helix-like DNA-binding domain superfamily/Winged helix DNA-binding domain"/>
    <property type="match status" value="1"/>
</dbReference>
<evidence type="ECO:0000313" key="8">
    <source>
        <dbReference type="RefSeq" id="XP_019054977.1"/>
    </source>
</evidence>
<gene>
    <name evidence="7 8 9 10 11" type="primary">LOC104607393</name>
</gene>
<evidence type="ECO:0000313" key="9">
    <source>
        <dbReference type="RefSeq" id="XP_019054978.1"/>
    </source>
</evidence>